<name>A0ACB7GEP4_MANES</name>
<organism evidence="1 2">
    <name type="scientific">Manihot esculenta</name>
    <name type="common">Cassava</name>
    <name type="synonym">Jatropha manihot</name>
    <dbReference type="NCBI Taxonomy" id="3983"/>
    <lineage>
        <taxon>Eukaryota</taxon>
        <taxon>Viridiplantae</taxon>
        <taxon>Streptophyta</taxon>
        <taxon>Embryophyta</taxon>
        <taxon>Tracheophyta</taxon>
        <taxon>Spermatophyta</taxon>
        <taxon>Magnoliopsida</taxon>
        <taxon>eudicotyledons</taxon>
        <taxon>Gunneridae</taxon>
        <taxon>Pentapetalae</taxon>
        <taxon>rosids</taxon>
        <taxon>fabids</taxon>
        <taxon>Malpighiales</taxon>
        <taxon>Euphorbiaceae</taxon>
        <taxon>Crotonoideae</taxon>
        <taxon>Manihoteae</taxon>
        <taxon>Manihot</taxon>
    </lineage>
</organism>
<dbReference type="EMBL" id="CM004400">
    <property type="protein sequence ID" value="KAG8638535.1"/>
    <property type="molecule type" value="Genomic_DNA"/>
</dbReference>
<gene>
    <name evidence="1" type="ORF">MANES_14G040101v8</name>
</gene>
<sequence>MIYYVLVATSLFCLKNQEVMSFSVLTETKCSSLAKTELGNQKDQLSNGTLNAWAELENQQGSHRNGVSEHVIPPPSNTAQTAATMVAASNNEIPQVQAPPQNEEPMT</sequence>
<proteinExistence type="predicted"/>
<accession>A0ACB7GEP4</accession>
<evidence type="ECO:0000313" key="1">
    <source>
        <dbReference type="EMBL" id="KAG8638535.1"/>
    </source>
</evidence>
<dbReference type="Proteomes" id="UP000091857">
    <property type="component" value="Chromosome 14"/>
</dbReference>
<comment type="caution">
    <text evidence="1">The sequence shown here is derived from an EMBL/GenBank/DDBJ whole genome shotgun (WGS) entry which is preliminary data.</text>
</comment>
<keyword evidence="2" id="KW-1185">Reference proteome</keyword>
<reference evidence="2" key="1">
    <citation type="journal article" date="2016" name="Nat. Biotechnol.">
        <title>Sequencing wild and cultivated cassava and related species reveals extensive interspecific hybridization and genetic diversity.</title>
        <authorList>
            <person name="Bredeson J.V."/>
            <person name="Lyons J.B."/>
            <person name="Prochnik S.E."/>
            <person name="Wu G.A."/>
            <person name="Ha C.M."/>
            <person name="Edsinger-Gonzales E."/>
            <person name="Grimwood J."/>
            <person name="Schmutz J."/>
            <person name="Rabbi I.Y."/>
            <person name="Egesi C."/>
            <person name="Nauluvula P."/>
            <person name="Lebot V."/>
            <person name="Ndunguru J."/>
            <person name="Mkamilo G."/>
            <person name="Bart R.S."/>
            <person name="Setter T.L."/>
            <person name="Gleadow R.M."/>
            <person name="Kulakow P."/>
            <person name="Ferguson M.E."/>
            <person name="Rounsley S."/>
            <person name="Rokhsar D.S."/>
        </authorList>
    </citation>
    <scope>NUCLEOTIDE SEQUENCE [LARGE SCALE GENOMIC DNA]</scope>
    <source>
        <strain evidence="2">cv. AM560-2</strain>
    </source>
</reference>
<protein>
    <submittedName>
        <fullName evidence="1">Uncharacterized protein</fullName>
    </submittedName>
</protein>
<evidence type="ECO:0000313" key="2">
    <source>
        <dbReference type="Proteomes" id="UP000091857"/>
    </source>
</evidence>